<dbReference type="RefSeq" id="WP_169860769.1">
    <property type="nucleotide sequence ID" value="NZ_CP053021.1"/>
</dbReference>
<dbReference type="AlphaFoldDB" id="A0A6M4G591"/>
<evidence type="ECO:0000259" key="1">
    <source>
        <dbReference type="Pfam" id="PF13401"/>
    </source>
</evidence>
<dbReference type="EMBL" id="CP053021">
    <property type="protein sequence ID" value="QJR02269.1"/>
    <property type="molecule type" value="Genomic_DNA"/>
</dbReference>
<accession>A0A6M4G591</accession>
<name>A0A6M4G591_SPHYA</name>
<dbReference type="InterPro" id="IPR027417">
    <property type="entry name" value="P-loop_NTPase"/>
</dbReference>
<dbReference type="InterPro" id="IPR049945">
    <property type="entry name" value="AAA_22"/>
</dbReference>
<protein>
    <submittedName>
        <fullName evidence="2">ATP-binding protein</fullName>
    </submittedName>
</protein>
<organism evidence="2 3">
    <name type="scientific">Sphingobium yanoikuyae</name>
    <name type="common">Sphingomonas yanoikuyae</name>
    <dbReference type="NCBI Taxonomy" id="13690"/>
    <lineage>
        <taxon>Bacteria</taxon>
        <taxon>Pseudomonadati</taxon>
        <taxon>Pseudomonadota</taxon>
        <taxon>Alphaproteobacteria</taxon>
        <taxon>Sphingomonadales</taxon>
        <taxon>Sphingomonadaceae</taxon>
        <taxon>Sphingobium</taxon>
    </lineage>
</organism>
<gene>
    <name evidence="2" type="ORF">HH800_08755</name>
</gene>
<keyword evidence="2" id="KW-0547">Nucleotide-binding</keyword>
<evidence type="ECO:0000313" key="2">
    <source>
        <dbReference type="EMBL" id="QJR02269.1"/>
    </source>
</evidence>
<dbReference type="Pfam" id="PF13401">
    <property type="entry name" value="AAA_22"/>
    <property type="match status" value="1"/>
</dbReference>
<dbReference type="Proteomes" id="UP000502611">
    <property type="component" value="Chromosome"/>
</dbReference>
<dbReference type="GO" id="GO:0005524">
    <property type="term" value="F:ATP binding"/>
    <property type="evidence" value="ECO:0007669"/>
    <property type="project" value="UniProtKB-KW"/>
</dbReference>
<keyword evidence="2" id="KW-0067">ATP-binding</keyword>
<reference evidence="2 3" key="1">
    <citation type="submission" date="2020-04" db="EMBL/GenBank/DDBJ databases">
        <title>The Whole Genome Analysis of High salt-tolerant Sphingobium yanoikuyae YC-XJ2 with Aryl organophosphorus flame retardants (aryl-OPFRs)-degrading capacity and characteristics of Related phosphotriesterase.</title>
        <authorList>
            <person name="Li X."/>
        </authorList>
    </citation>
    <scope>NUCLEOTIDE SEQUENCE [LARGE SCALE GENOMIC DNA]</scope>
    <source>
        <strain evidence="2 3">YC-XJ2</strain>
    </source>
</reference>
<proteinExistence type="predicted"/>
<dbReference type="GO" id="GO:0016887">
    <property type="term" value="F:ATP hydrolysis activity"/>
    <property type="evidence" value="ECO:0007669"/>
    <property type="project" value="InterPro"/>
</dbReference>
<sequence length="377" mass="41895">MSFAHAETPPPSGDMPTAKMLAASGTQVVGDQGEIPWSGVETDIRLVQLGRLFVSRAIEARIHKVLDATRRARTIYPEPRNVVVHGETGVGKTDIMKRYLAANPEYRRENGCIRRPVLYVDVRHSSTPKSVARSMLRSLGVEEGYCFGATAELTQRLKVQLVGQNVELVIMDEFHNTVTDNGAVKANRIAAWVKDLSKAKIRTGLLPDGQPEENIPFAMVGTERVLRIVEPTENPELASITPYDLAVDRYRYRTKAEIAEFRDFLDDLDQELPFDEFSDLGRAALADKLHIATFGLLRQVAVLITGAAELAILDGSDRIREPHLHDAMEDRHGLLQANLISAESQGSERRAVFNPFEKPILGTTSRRVRKSGHREAA</sequence>
<dbReference type="SUPFAM" id="SSF52540">
    <property type="entry name" value="P-loop containing nucleoside triphosphate hydrolases"/>
    <property type="match status" value="1"/>
</dbReference>
<dbReference type="Gene3D" id="3.40.50.300">
    <property type="entry name" value="P-loop containing nucleotide triphosphate hydrolases"/>
    <property type="match status" value="1"/>
</dbReference>
<evidence type="ECO:0000313" key="3">
    <source>
        <dbReference type="Proteomes" id="UP000502611"/>
    </source>
</evidence>
<feature type="domain" description="ORC1/DEAH AAA+ ATPase" evidence="1">
    <location>
        <begin position="80"/>
        <end position="224"/>
    </location>
</feature>